<dbReference type="PANTHER" id="PTHR30006">
    <property type="entry name" value="THIAMINE-BINDING PERIPLASMIC PROTEIN-RELATED"/>
    <property type="match status" value="1"/>
</dbReference>
<dbReference type="GO" id="GO:0030288">
    <property type="term" value="C:outer membrane-bounded periplasmic space"/>
    <property type="evidence" value="ECO:0007669"/>
    <property type="project" value="TreeGrafter"/>
</dbReference>
<dbReference type="RefSeq" id="WP_165313946.1">
    <property type="nucleotide sequence ID" value="NZ_CP049332.1"/>
</dbReference>
<dbReference type="Gene3D" id="3.40.190.10">
    <property type="entry name" value="Periplasmic binding protein-like II"/>
    <property type="match status" value="2"/>
</dbReference>
<dbReference type="AlphaFoldDB" id="A0A6G7CQG8"/>
<keyword evidence="3" id="KW-1185">Reference proteome</keyword>
<keyword evidence="1" id="KW-0732">Signal</keyword>
<sequence>MGRTSLFSYVSRVCLSLSIVASSLTVASEKHILKPILETGRLETSNRVINIWGVANYPAIEPVLLDFQKRTPDVAVHYTEFNTNELYQQVSNLHSGSVDVPDLVMSSAMDLQFKLVNDGYAQPYDSPQTLALPSWAKWHNEVFGFTFEPIVIVVNTDILGSEELPRSREQLLSLIRTKGPLVDGKIGLSDIETVGLGYLTWFHDSQQSRTYGRLLEAFGTHHAQLYPNSSSMLNALLKGEIFIAYNLVGSYAFEWSEQHPWIETIMPTDYTSVIMRTAFIYRHAKHLDLARQFLDYLLSVEGQSQLAQNSSLIPLSETAEGKNSRAILQRKPHGIFRPIPFGLPTLVQTDQAKKQLLLEEWHNAMSKHSN</sequence>
<organism evidence="2 3">
    <name type="scientific">Vibrio ziniensis</name>
    <dbReference type="NCBI Taxonomy" id="2711221"/>
    <lineage>
        <taxon>Bacteria</taxon>
        <taxon>Pseudomonadati</taxon>
        <taxon>Pseudomonadota</taxon>
        <taxon>Gammaproteobacteria</taxon>
        <taxon>Vibrionales</taxon>
        <taxon>Vibrionaceae</taxon>
        <taxon>Vibrio</taxon>
    </lineage>
</organism>
<evidence type="ECO:0000313" key="2">
    <source>
        <dbReference type="EMBL" id="QIH44286.1"/>
    </source>
</evidence>
<dbReference type="SUPFAM" id="SSF53850">
    <property type="entry name" value="Periplasmic binding protein-like II"/>
    <property type="match status" value="1"/>
</dbReference>
<reference evidence="2 3" key="1">
    <citation type="submission" date="2020-02" db="EMBL/GenBank/DDBJ databases">
        <title>A complete genome of a marine bacterium Vibrio sp. ZWAL4003 isolated from the mangrove sediment with the ability to degrade polysaccharides.</title>
        <authorList>
            <person name="Wu J."/>
            <person name="Qu W."/>
            <person name="Zeng R."/>
        </authorList>
    </citation>
    <scope>NUCLEOTIDE SEQUENCE [LARGE SCALE GENOMIC DNA]</scope>
    <source>
        <strain evidence="2 3">ZWAL4003</strain>
    </source>
</reference>
<dbReference type="PANTHER" id="PTHR30006:SF25">
    <property type="entry name" value="PHOSPHOGLYCERATE TRANSPORT REGULATORY PROTEIN PGTC"/>
    <property type="match status" value="1"/>
</dbReference>
<dbReference type="Pfam" id="PF13343">
    <property type="entry name" value="SBP_bac_6"/>
    <property type="match status" value="1"/>
</dbReference>
<protein>
    <submittedName>
        <fullName evidence="2">ABC transporter substrate-binding protein</fullName>
    </submittedName>
</protein>
<evidence type="ECO:0000256" key="1">
    <source>
        <dbReference type="ARBA" id="ARBA00022729"/>
    </source>
</evidence>
<dbReference type="Proteomes" id="UP000503003">
    <property type="component" value="Chromosome 2"/>
</dbReference>
<dbReference type="EMBL" id="CP049332">
    <property type="protein sequence ID" value="QIH44286.1"/>
    <property type="molecule type" value="Genomic_DNA"/>
</dbReference>
<dbReference type="KEGG" id="vzi:G5S32_20270"/>
<accession>A0A6G7CQG8</accession>
<name>A0A6G7CQG8_9VIBR</name>
<gene>
    <name evidence="2" type="ORF">G5S32_20270</name>
</gene>
<proteinExistence type="predicted"/>
<evidence type="ECO:0000313" key="3">
    <source>
        <dbReference type="Proteomes" id="UP000503003"/>
    </source>
</evidence>